<feature type="domain" description="RlmG N-terminal" evidence="6">
    <location>
        <begin position="33"/>
        <end position="204"/>
    </location>
</feature>
<gene>
    <name evidence="7" type="ORF">GCM10009627_25840</name>
</gene>
<evidence type="ECO:0000256" key="2">
    <source>
        <dbReference type="ARBA" id="ARBA00022552"/>
    </source>
</evidence>
<dbReference type="PANTHER" id="PTHR47816">
    <property type="entry name" value="RIBOSOMAL RNA SMALL SUBUNIT METHYLTRANSFERASE C"/>
    <property type="match status" value="1"/>
</dbReference>
<evidence type="ECO:0000256" key="3">
    <source>
        <dbReference type="ARBA" id="ARBA00022603"/>
    </source>
</evidence>
<evidence type="ECO:0000313" key="8">
    <source>
        <dbReference type="Proteomes" id="UP001501742"/>
    </source>
</evidence>
<keyword evidence="4" id="KW-0808">Transferase</keyword>
<dbReference type="InterPro" id="IPR046977">
    <property type="entry name" value="RsmC/RlmG"/>
</dbReference>
<dbReference type="PANTHER" id="PTHR47816:SF5">
    <property type="entry name" value="RIBOSOMAL RNA LARGE SUBUNIT METHYLTRANSFERASE G"/>
    <property type="match status" value="1"/>
</dbReference>
<dbReference type="PROSITE" id="PS00092">
    <property type="entry name" value="N6_MTASE"/>
    <property type="match status" value="1"/>
</dbReference>
<evidence type="ECO:0000259" key="5">
    <source>
        <dbReference type="Pfam" id="PF05175"/>
    </source>
</evidence>
<protein>
    <submittedName>
        <fullName evidence="7">Methyltransferase</fullName>
    </submittedName>
</protein>
<evidence type="ECO:0000313" key="7">
    <source>
        <dbReference type="EMBL" id="GAA1494238.1"/>
    </source>
</evidence>
<dbReference type="Proteomes" id="UP001501742">
    <property type="component" value="Unassembled WGS sequence"/>
</dbReference>
<reference evidence="8" key="1">
    <citation type="journal article" date="2019" name="Int. J. Syst. Evol. Microbiol.">
        <title>The Global Catalogue of Microorganisms (GCM) 10K type strain sequencing project: providing services to taxonomists for standard genome sequencing and annotation.</title>
        <authorList>
            <consortium name="The Broad Institute Genomics Platform"/>
            <consortium name="The Broad Institute Genome Sequencing Center for Infectious Disease"/>
            <person name="Wu L."/>
            <person name="Ma J."/>
        </authorList>
    </citation>
    <scope>NUCLEOTIDE SEQUENCE [LARGE SCALE GENOMIC DNA]</scope>
    <source>
        <strain evidence="8">JCM 12140</strain>
    </source>
</reference>
<dbReference type="GO" id="GO:0008168">
    <property type="term" value="F:methyltransferase activity"/>
    <property type="evidence" value="ECO:0007669"/>
    <property type="project" value="UniProtKB-KW"/>
</dbReference>
<dbReference type="InterPro" id="IPR029063">
    <property type="entry name" value="SAM-dependent_MTases_sf"/>
</dbReference>
<name>A0ABP4K9R5_9MICO</name>
<dbReference type="InterPro" id="IPR002052">
    <property type="entry name" value="DNA_methylase_N6_adenine_CS"/>
</dbReference>
<keyword evidence="3 7" id="KW-0489">Methyltransferase</keyword>
<dbReference type="InterPro" id="IPR058679">
    <property type="entry name" value="RlmG_N"/>
</dbReference>
<evidence type="ECO:0000256" key="1">
    <source>
        <dbReference type="ARBA" id="ARBA00022490"/>
    </source>
</evidence>
<dbReference type="Pfam" id="PF05175">
    <property type="entry name" value="MTS"/>
    <property type="match status" value="1"/>
</dbReference>
<dbReference type="EMBL" id="BAAAJX010000015">
    <property type="protein sequence ID" value="GAA1494238.1"/>
    <property type="molecule type" value="Genomic_DNA"/>
</dbReference>
<dbReference type="InterPro" id="IPR007848">
    <property type="entry name" value="Small_mtfrase_dom"/>
</dbReference>
<organism evidence="7 8">
    <name type="scientific">Curtobacterium herbarum</name>
    <dbReference type="NCBI Taxonomy" id="150122"/>
    <lineage>
        <taxon>Bacteria</taxon>
        <taxon>Bacillati</taxon>
        <taxon>Actinomycetota</taxon>
        <taxon>Actinomycetes</taxon>
        <taxon>Micrococcales</taxon>
        <taxon>Microbacteriaceae</taxon>
        <taxon>Curtobacterium</taxon>
    </lineage>
</organism>
<keyword evidence="2" id="KW-0698">rRNA processing</keyword>
<dbReference type="CDD" id="cd02440">
    <property type="entry name" value="AdoMet_MTases"/>
    <property type="match status" value="1"/>
</dbReference>
<evidence type="ECO:0000259" key="6">
    <source>
        <dbReference type="Pfam" id="PF26049"/>
    </source>
</evidence>
<dbReference type="GO" id="GO:0032259">
    <property type="term" value="P:methylation"/>
    <property type="evidence" value="ECO:0007669"/>
    <property type="project" value="UniProtKB-KW"/>
</dbReference>
<dbReference type="Gene3D" id="3.40.50.150">
    <property type="entry name" value="Vaccinia Virus protein VP39"/>
    <property type="match status" value="2"/>
</dbReference>
<dbReference type="Pfam" id="PF26049">
    <property type="entry name" value="RLMG_N"/>
    <property type="match status" value="1"/>
</dbReference>
<dbReference type="SUPFAM" id="SSF53335">
    <property type="entry name" value="S-adenosyl-L-methionine-dependent methyltransferases"/>
    <property type="match status" value="1"/>
</dbReference>
<proteinExistence type="predicted"/>
<evidence type="ECO:0000256" key="4">
    <source>
        <dbReference type="ARBA" id="ARBA00022679"/>
    </source>
</evidence>
<accession>A0ABP4K9R5</accession>
<keyword evidence="8" id="KW-1185">Reference proteome</keyword>
<keyword evidence="1" id="KW-0963">Cytoplasm</keyword>
<comment type="caution">
    <text evidence="7">The sequence shown here is derived from an EMBL/GenBank/DDBJ whole genome shotgun (WGS) entry which is preliminary data.</text>
</comment>
<feature type="domain" description="Methyltransferase small" evidence="5">
    <location>
        <begin position="231"/>
        <end position="401"/>
    </location>
</feature>
<sequence>MSRVTYHRTRQCACAPALPGYPQQVPSFDFADHFRRSPADRGPDLMTIDGTDRFLLDEAPHVHGDALRQPGEVAVVDDRYGVLTLGLLSLHGADGIRVVQDSLTSERALGAAAGTFGRRGFTHPRSLEDAFRNVRLVLLRLPKSNDRLDEIARAVARWAAPDVVLLCGGVNKHMTLSQNDVLRRYFGDVTASRGRGKSRLLVAQDPLAAAAARAAVTAPWPRRVHLDELGMTIVAHGGVFAGASLDLGTRVLLEAMDDAVPSARTAVDLGSGNGVIAVELARRRPAIRVIATDVTSTAVDSTTATAEANGVADRVRVLRSDAGDEIDSGSAQLALCNPPFHEGTTVSTDAAEAMFRNAATILQAGGELWCVWNSHLRYRPVLERLVGPTRQVVRTAKFTVTASVARG</sequence>